<keyword evidence="2" id="KW-1185">Reference proteome</keyword>
<sequence>MIYETKGLSLEQVNELYGNVSKAWRSPSYRSELRTLSVSKARRRSSIIEEKPSDISFEDASKV</sequence>
<reference evidence="2" key="1">
    <citation type="submission" date="2017-02" db="EMBL/GenBank/DDBJ databases">
        <authorList>
            <person name="Tafer H."/>
            <person name="Lopandic K."/>
        </authorList>
    </citation>
    <scope>NUCLEOTIDE SEQUENCE [LARGE SCALE GENOMIC DNA]</scope>
    <source>
        <strain evidence="2">CBS 366.77</strain>
    </source>
</reference>
<accession>A0A3A2ZDP7</accession>
<protein>
    <submittedName>
        <fullName evidence="1">Sugar and other transporter</fullName>
    </submittedName>
</protein>
<comment type="caution">
    <text evidence="1">The sequence shown here is derived from an EMBL/GenBank/DDBJ whole genome shotgun (WGS) entry which is preliminary data.</text>
</comment>
<organism evidence="1 2">
    <name type="scientific">Aspergillus sclerotialis</name>
    <dbReference type="NCBI Taxonomy" id="2070753"/>
    <lineage>
        <taxon>Eukaryota</taxon>
        <taxon>Fungi</taxon>
        <taxon>Dikarya</taxon>
        <taxon>Ascomycota</taxon>
        <taxon>Pezizomycotina</taxon>
        <taxon>Eurotiomycetes</taxon>
        <taxon>Eurotiomycetidae</taxon>
        <taxon>Eurotiales</taxon>
        <taxon>Aspergillaceae</taxon>
        <taxon>Aspergillus</taxon>
        <taxon>Aspergillus subgen. Polypaecilum</taxon>
    </lineage>
</organism>
<dbReference type="AlphaFoldDB" id="A0A3A2ZDP7"/>
<name>A0A3A2ZDP7_9EURO</name>
<evidence type="ECO:0000313" key="2">
    <source>
        <dbReference type="Proteomes" id="UP000266188"/>
    </source>
</evidence>
<evidence type="ECO:0000313" key="1">
    <source>
        <dbReference type="EMBL" id="RJE21066.1"/>
    </source>
</evidence>
<dbReference type="Proteomes" id="UP000266188">
    <property type="component" value="Unassembled WGS sequence"/>
</dbReference>
<proteinExistence type="predicted"/>
<dbReference type="EMBL" id="MVGC01000254">
    <property type="protein sequence ID" value="RJE21066.1"/>
    <property type="molecule type" value="Genomic_DNA"/>
</dbReference>
<gene>
    <name evidence="1" type="ORF">PHISCL_06580</name>
</gene>